<protein>
    <submittedName>
        <fullName evidence="1">Uncharacterized protein</fullName>
    </submittedName>
</protein>
<keyword evidence="2" id="KW-1185">Reference proteome</keyword>
<evidence type="ECO:0000313" key="2">
    <source>
        <dbReference type="Proteomes" id="UP001189429"/>
    </source>
</evidence>
<accession>A0ABN9YH91</accession>
<sequence>MDLGIELGAGDRSAPEDSRAAKRVMVTVDNGNQKLLTLLAKACLSSLQQHRALKAILLMVFWIRTDSLFSSSMRQATTGFEQKAKALRESGKQSKEVTKLVGLPHAHAWNAVCKATLEKLKAAGEAAKEQLATMERYCTELATKRPGLQVWQNVAAEVKYCYLEKTHTRDYKKLVVNFKQASNSDQIFENIVMPVLLREPEADQLPGIAPKGDLEHELQKWLDEQ</sequence>
<evidence type="ECO:0000313" key="1">
    <source>
        <dbReference type="EMBL" id="CAK0911027.1"/>
    </source>
</evidence>
<comment type="caution">
    <text evidence="1">The sequence shown here is derived from an EMBL/GenBank/DDBJ whole genome shotgun (WGS) entry which is preliminary data.</text>
</comment>
<name>A0ABN9YH91_9DINO</name>
<organism evidence="1 2">
    <name type="scientific">Prorocentrum cordatum</name>
    <dbReference type="NCBI Taxonomy" id="2364126"/>
    <lineage>
        <taxon>Eukaryota</taxon>
        <taxon>Sar</taxon>
        <taxon>Alveolata</taxon>
        <taxon>Dinophyceae</taxon>
        <taxon>Prorocentrales</taxon>
        <taxon>Prorocentraceae</taxon>
        <taxon>Prorocentrum</taxon>
    </lineage>
</organism>
<reference evidence="1" key="1">
    <citation type="submission" date="2023-10" db="EMBL/GenBank/DDBJ databases">
        <authorList>
            <person name="Chen Y."/>
            <person name="Shah S."/>
            <person name="Dougan E. K."/>
            <person name="Thang M."/>
            <person name="Chan C."/>
        </authorList>
    </citation>
    <scope>NUCLEOTIDE SEQUENCE [LARGE SCALE GENOMIC DNA]</scope>
</reference>
<gene>
    <name evidence="1" type="ORF">PCOR1329_LOCUS85031</name>
</gene>
<proteinExistence type="predicted"/>
<dbReference type="Proteomes" id="UP001189429">
    <property type="component" value="Unassembled WGS sequence"/>
</dbReference>
<dbReference type="EMBL" id="CAUYUJ010022504">
    <property type="protein sequence ID" value="CAK0911027.1"/>
    <property type="molecule type" value="Genomic_DNA"/>
</dbReference>